<dbReference type="Proteomes" id="UP000045545">
    <property type="component" value="Unassembled WGS sequence"/>
</dbReference>
<evidence type="ECO:0000313" key="2">
    <source>
        <dbReference type="EMBL" id="CFX84991.1"/>
    </source>
</evidence>
<dbReference type="EMBL" id="CGIH01000032">
    <property type="protein sequence ID" value="CFX84991.1"/>
    <property type="molecule type" value="Genomic_DNA"/>
</dbReference>
<dbReference type="InterPro" id="IPR013429">
    <property type="entry name" value="Regulatory_FmdB_Zinc_ribbon"/>
</dbReference>
<sequence>MPIYEYKCGNCGRFEKLQKFSDAVLTECPTCNGPVQRLISRNVGIVFKGSGFYQTDKAHLQDRARSLNQERQKDNEALLDADIGSFVEQSDNTTSKVLEA</sequence>
<accession>A0A0E4GED4</accession>
<dbReference type="PANTHER" id="PTHR34404">
    <property type="entry name" value="REGULATORY PROTEIN, FMDB FAMILY"/>
    <property type="match status" value="1"/>
</dbReference>
<name>A0A0E4GED4_9FIRM</name>
<dbReference type="Pfam" id="PF09723">
    <property type="entry name" value="Zn_ribbon_8"/>
    <property type="match status" value="1"/>
</dbReference>
<gene>
    <name evidence="2" type="ORF">2022</name>
</gene>
<dbReference type="OrthoDB" id="9813321at2"/>
<keyword evidence="3" id="KW-1185">Reference proteome</keyword>
<evidence type="ECO:0000259" key="1">
    <source>
        <dbReference type="SMART" id="SM00834"/>
    </source>
</evidence>
<proteinExistence type="predicted"/>
<dbReference type="AlphaFoldDB" id="A0A0E4GED4"/>
<dbReference type="STRING" id="690567.2022"/>
<dbReference type="PANTHER" id="PTHR34404:SF2">
    <property type="entry name" value="CONSERVED SERINE RICH PROTEIN"/>
    <property type="match status" value="1"/>
</dbReference>
<dbReference type="NCBIfam" id="TIGR02605">
    <property type="entry name" value="CxxC_CxxC_SSSS"/>
    <property type="match status" value="1"/>
</dbReference>
<dbReference type="RefSeq" id="WP_046498423.1">
    <property type="nucleotide sequence ID" value="NZ_CGIH01000032.1"/>
</dbReference>
<feature type="domain" description="Putative regulatory protein FmdB zinc ribbon" evidence="1">
    <location>
        <begin position="1"/>
        <end position="40"/>
    </location>
</feature>
<reference evidence="2 3" key="1">
    <citation type="submission" date="2015-03" db="EMBL/GenBank/DDBJ databases">
        <authorList>
            <person name="Murphy D."/>
        </authorList>
    </citation>
    <scope>NUCLEOTIDE SEQUENCE [LARGE SCALE GENOMIC DNA]</scope>
    <source>
        <strain evidence="2 3">OL-4</strain>
    </source>
</reference>
<evidence type="ECO:0000313" key="3">
    <source>
        <dbReference type="Proteomes" id="UP000045545"/>
    </source>
</evidence>
<dbReference type="SMART" id="SM00834">
    <property type="entry name" value="CxxC_CXXC_SSSS"/>
    <property type="match status" value="1"/>
</dbReference>
<protein>
    <submittedName>
        <fullName evidence="2">Putative regulatory protein, FmdB, Zinc ribbon domain</fullName>
    </submittedName>
</protein>
<organism evidence="2 3">
    <name type="scientific">Syntrophomonas zehnderi OL-4</name>
    <dbReference type="NCBI Taxonomy" id="690567"/>
    <lineage>
        <taxon>Bacteria</taxon>
        <taxon>Bacillati</taxon>
        <taxon>Bacillota</taxon>
        <taxon>Clostridia</taxon>
        <taxon>Eubacteriales</taxon>
        <taxon>Syntrophomonadaceae</taxon>
        <taxon>Syntrophomonas</taxon>
    </lineage>
</organism>